<keyword evidence="2" id="KW-1185">Reference proteome</keyword>
<comment type="caution">
    <text evidence="1">The sequence shown here is derived from an EMBL/GenBank/DDBJ whole genome shotgun (WGS) entry which is preliminary data.</text>
</comment>
<dbReference type="CDD" id="cd09911">
    <property type="entry name" value="Lin0431_like"/>
    <property type="match status" value="1"/>
</dbReference>
<evidence type="ECO:0000313" key="2">
    <source>
        <dbReference type="Proteomes" id="UP000615234"/>
    </source>
</evidence>
<sequence>MIKKRDIILALGLILLGIVCYGVIRLGQKKGSQVIIYEDQKEIGRYDLNTDTTKEIQTAKGINILEIKNGMAYVTEADCPDQVCIRMGKISKTGENIVCLPHKLVIQVEGDDGQKSEYDNR</sequence>
<dbReference type="Proteomes" id="UP000615234">
    <property type="component" value="Unassembled WGS sequence"/>
</dbReference>
<dbReference type="Pfam" id="PF07009">
    <property type="entry name" value="NusG_II"/>
    <property type="match status" value="1"/>
</dbReference>
<organism evidence="1 2">
    <name type="scientific">Coprococcus hominis</name>
    <name type="common">ex Liu et al. 2022</name>
    <dbReference type="NCBI Taxonomy" id="2763039"/>
    <lineage>
        <taxon>Bacteria</taxon>
        <taxon>Bacillati</taxon>
        <taxon>Bacillota</taxon>
        <taxon>Clostridia</taxon>
        <taxon>Lachnospirales</taxon>
        <taxon>Lachnospiraceae</taxon>
        <taxon>Coprococcus</taxon>
    </lineage>
</organism>
<dbReference type="InterPro" id="IPR038690">
    <property type="entry name" value="NusG_2_sf"/>
</dbReference>
<evidence type="ECO:0000313" key="1">
    <source>
        <dbReference type="EMBL" id="MBC5662734.1"/>
    </source>
</evidence>
<name>A0A8I0AP98_9FIRM</name>
<accession>A0A8I0AP98</accession>
<dbReference type="Gene3D" id="2.60.320.10">
    <property type="entry name" value="N-utilization substance G protein NusG, insert domain"/>
    <property type="match status" value="1"/>
</dbReference>
<gene>
    <name evidence="1" type="ORF">H8S09_07500</name>
</gene>
<dbReference type="AlphaFoldDB" id="A0A8I0AP98"/>
<proteinExistence type="predicted"/>
<dbReference type="RefSeq" id="WP_118484474.1">
    <property type="nucleotide sequence ID" value="NZ_JACOOX010000004.1"/>
</dbReference>
<reference evidence="1 2" key="1">
    <citation type="submission" date="2020-08" db="EMBL/GenBank/DDBJ databases">
        <title>Genome public.</title>
        <authorList>
            <person name="Liu C."/>
            <person name="Sun Q."/>
        </authorList>
    </citation>
    <scope>NUCLEOTIDE SEQUENCE [LARGE SCALE GENOMIC DNA]</scope>
    <source>
        <strain evidence="1 2">NSJ-10</strain>
    </source>
</reference>
<dbReference type="EMBL" id="JACOOX010000004">
    <property type="protein sequence ID" value="MBC5662734.1"/>
    <property type="molecule type" value="Genomic_DNA"/>
</dbReference>
<protein>
    <submittedName>
        <fullName evidence="1">NusG domain II-containing protein</fullName>
    </submittedName>
</protein>